<keyword evidence="6" id="KW-0234">DNA repair</keyword>
<dbReference type="GO" id="GO:0008534">
    <property type="term" value="F:oxidized purine nucleobase lesion DNA N-glycosylase activity"/>
    <property type="evidence" value="ECO:0007669"/>
    <property type="project" value="InterPro"/>
</dbReference>
<dbReference type="FunFam" id="1.10.340.30:FF:000004">
    <property type="entry name" value="DNA-3-methyladenine glycosylase II"/>
    <property type="match status" value="1"/>
</dbReference>
<dbReference type="Gene3D" id="3.30.310.20">
    <property type="entry name" value="DNA-3-methyladenine glycosylase AlkA, N-terminal domain"/>
    <property type="match status" value="1"/>
</dbReference>
<dbReference type="SMART" id="SM00478">
    <property type="entry name" value="ENDO3c"/>
    <property type="match status" value="1"/>
</dbReference>
<feature type="domain" description="HhH-GPD" evidence="7">
    <location>
        <begin position="142"/>
        <end position="307"/>
    </location>
</feature>
<dbReference type="AlphaFoldDB" id="A0A265NBG6"/>
<dbReference type="GO" id="GO:0008725">
    <property type="term" value="F:DNA-3-methyladenine glycosylase activity"/>
    <property type="evidence" value="ECO:0007669"/>
    <property type="project" value="TreeGrafter"/>
</dbReference>
<dbReference type="InterPro" id="IPR012904">
    <property type="entry name" value="OGG_N"/>
</dbReference>
<evidence type="ECO:0000256" key="5">
    <source>
        <dbReference type="ARBA" id="ARBA00022801"/>
    </source>
</evidence>
<dbReference type="PANTHER" id="PTHR43003:SF12">
    <property type="entry name" value="DNA-3-METHYLADENINE GLYCOSYLASE"/>
    <property type="match status" value="1"/>
</dbReference>
<comment type="catalytic activity">
    <reaction evidence="1">
        <text>Hydrolysis of alkylated DNA, releasing 3-methyladenine, 3-methylguanine, 7-methylguanine and 7-methyladenine.</text>
        <dbReference type="EC" id="3.2.2.21"/>
    </reaction>
</comment>
<dbReference type="GO" id="GO:0005737">
    <property type="term" value="C:cytoplasm"/>
    <property type="evidence" value="ECO:0007669"/>
    <property type="project" value="TreeGrafter"/>
</dbReference>
<dbReference type="SUPFAM" id="SSF48150">
    <property type="entry name" value="DNA-glycosylase"/>
    <property type="match status" value="1"/>
</dbReference>
<dbReference type="RefSeq" id="WP_094884779.1">
    <property type="nucleotide sequence ID" value="NZ_NPMS01000002.1"/>
</dbReference>
<evidence type="ECO:0000256" key="6">
    <source>
        <dbReference type="ARBA" id="ARBA00023204"/>
    </source>
</evidence>
<comment type="caution">
    <text evidence="8">The sequence shown here is derived from an EMBL/GenBank/DDBJ whole genome shotgun (WGS) entry which is preliminary data.</text>
</comment>
<protein>
    <recommendedName>
        <fullName evidence="3">DNA-3-methyladenine glycosylase II</fullName>
        <ecNumber evidence="3">3.2.2.21</ecNumber>
    </recommendedName>
</protein>
<evidence type="ECO:0000256" key="3">
    <source>
        <dbReference type="ARBA" id="ARBA00012000"/>
    </source>
</evidence>
<dbReference type="InterPro" id="IPR051912">
    <property type="entry name" value="Alkylbase_DNA_Glycosylase/TA"/>
</dbReference>
<sequence>MEENKRKEDNEYIIIEVPAEFDFRPNLDYMQRNKNEIMYEINNGTITRLISINDERMLLEISAPDNRNLFIRFLDGTQPSSIKTRTAVINYIRDWFDLNTDLVPFYTIAWNDQLLKHLIRDFYGLRIVGLPDLFEALCWGVLGQQINLRFAYTLKRQFVEKFGEAVEYNGKDYWVFPSFEKIAKLTAEDMSGIKMTVRKSEYIIGIAQLMASGRLSKERLLELDDFKKIERELTSIRGIGPWTANYVLMRCLHYPTAFPIADVGLQNAIKLLKEMDRKPTKKEILEIAAPWNNWEAYATFYLWRVSYSNK</sequence>
<dbReference type="InterPro" id="IPR023170">
    <property type="entry name" value="HhH_base_excis_C"/>
</dbReference>
<reference evidence="8 9" key="1">
    <citation type="submission" date="2017-08" db="EMBL/GenBank/DDBJ databases">
        <title>Virgibacillus indicus sp. nov. and Virgibacillus profoundi sp. nov, two moderately halophilic bacteria isolated from marine sediment by using the Microfluidic Streak Plate.</title>
        <authorList>
            <person name="Xu B."/>
            <person name="Hu B."/>
            <person name="Wang J."/>
            <person name="Zhu Y."/>
            <person name="Huang L."/>
            <person name="Du W."/>
            <person name="Huang Y."/>
        </authorList>
    </citation>
    <scope>NUCLEOTIDE SEQUENCE [LARGE SCALE GENOMIC DNA]</scope>
    <source>
        <strain evidence="8 9">IO3-P2-C2</strain>
    </source>
</reference>
<comment type="similarity">
    <text evidence="2">Belongs to the alkylbase DNA glycosidase AlkA family.</text>
</comment>
<dbReference type="InterPro" id="IPR037046">
    <property type="entry name" value="AlkA_N_sf"/>
</dbReference>
<dbReference type="Proteomes" id="UP000216498">
    <property type="component" value="Unassembled WGS sequence"/>
</dbReference>
<dbReference type="GO" id="GO:0032993">
    <property type="term" value="C:protein-DNA complex"/>
    <property type="evidence" value="ECO:0007669"/>
    <property type="project" value="TreeGrafter"/>
</dbReference>
<dbReference type="GO" id="GO:0006289">
    <property type="term" value="P:nucleotide-excision repair"/>
    <property type="evidence" value="ECO:0007669"/>
    <property type="project" value="InterPro"/>
</dbReference>
<dbReference type="OrthoDB" id="9785929at2"/>
<proteinExistence type="inferred from homology"/>
<dbReference type="Gene3D" id="1.10.1670.10">
    <property type="entry name" value="Helix-hairpin-Helix base-excision DNA repair enzymes (C-terminal)"/>
    <property type="match status" value="1"/>
</dbReference>
<evidence type="ECO:0000256" key="2">
    <source>
        <dbReference type="ARBA" id="ARBA00010817"/>
    </source>
</evidence>
<dbReference type="EMBL" id="NPMS01000002">
    <property type="protein sequence ID" value="OZU89343.1"/>
    <property type="molecule type" value="Genomic_DNA"/>
</dbReference>
<dbReference type="CDD" id="cd00056">
    <property type="entry name" value="ENDO3c"/>
    <property type="match status" value="1"/>
</dbReference>
<keyword evidence="5" id="KW-0378">Hydrolase</keyword>
<accession>A0A265NBG6</accession>
<evidence type="ECO:0000259" key="7">
    <source>
        <dbReference type="SMART" id="SM00478"/>
    </source>
</evidence>
<organism evidence="8 9">
    <name type="scientific">Virgibacillus indicus</name>
    <dbReference type="NCBI Taxonomy" id="2024554"/>
    <lineage>
        <taxon>Bacteria</taxon>
        <taxon>Bacillati</taxon>
        <taxon>Bacillota</taxon>
        <taxon>Bacilli</taxon>
        <taxon>Bacillales</taxon>
        <taxon>Bacillaceae</taxon>
        <taxon>Virgibacillus</taxon>
    </lineage>
</organism>
<name>A0A265NBG6_9BACI</name>
<evidence type="ECO:0000256" key="4">
    <source>
        <dbReference type="ARBA" id="ARBA00022763"/>
    </source>
</evidence>
<gene>
    <name evidence="8" type="ORF">CIL03_06405</name>
</gene>
<dbReference type="GO" id="GO:0043916">
    <property type="term" value="F:DNA-7-methylguanine glycosylase activity"/>
    <property type="evidence" value="ECO:0007669"/>
    <property type="project" value="TreeGrafter"/>
</dbReference>
<dbReference type="EC" id="3.2.2.21" evidence="3"/>
<dbReference type="Pfam" id="PF00730">
    <property type="entry name" value="HhH-GPD"/>
    <property type="match status" value="1"/>
</dbReference>
<evidence type="ECO:0000256" key="1">
    <source>
        <dbReference type="ARBA" id="ARBA00000086"/>
    </source>
</evidence>
<dbReference type="InterPro" id="IPR011257">
    <property type="entry name" value="DNA_glycosylase"/>
</dbReference>
<keyword evidence="4" id="KW-0227">DNA damage</keyword>
<dbReference type="Pfam" id="PF07934">
    <property type="entry name" value="OGG_N"/>
    <property type="match status" value="1"/>
</dbReference>
<dbReference type="PANTHER" id="PTHR43003">
    <property type="entry name" value="DNA-3-METHYLADENINE GLYCOSYLASE"/>
    <property type="match status" value="1"/>
</dbReference>
<dbReference type="Gene3D" id="1.10.340.30">
    <property type="entry name" value="Hypothetical protein, domain 2"/>
    <property type="match status" value="1"/>
</dbReference>
<dbReference type="GO" id="GO:0032131">
    <property type="term" value="F:alkylated DNA binding"/>
    <property type="evidence" value="ECO:0007669"/>
    <property type="project" value="TreeGrafter"/>
</dbReference>
<keyword evidence="9" id="KW-1185">Reference proteome</keyword>
<dbReference type="GO" id="GO:0006307">
    <property type="term" value="P:DNA alkylation repair"/>
    <property type="evidence" value="ECO:0007669"/>
    <property type="project" value="TreeGrafter"/>
</dbReference>
<evidence type="ECO:0000313" key="9">
    <source>
        <dbReference type="Proteomes" id="UP000216498"/>
    </source>
</evidence>
<evidence type="ECO:0000313" key="8">
    <source>
        <dbReference type="EMBL" id="OZU89343.1"/>
    </source>
</evidence>
<dbReference type="InterPro" id="IPR003265">
    <property type="entry name" value="HhH-GPD_domain"/>
</dbReference>
<dbReference type="GO" id="GO:0006285">
    <property type="term" value="P:base-excision repair, AP site formation"/>
    <property type="evidence" value="ECO:0007669"/>
    <property type="project" value="TreeGrafter"/>
</dbReference>